<evidence type="ECO:0000313" key="2">
    <source>
        <dbReference type="EMBL" id="MDR7085506.1"/>
    </source>
</evidence>
<organism evidence="2 3">
    <name type="scientific">Aeromicrobium panaciterrae</name>
    <dbReference type="NCBI Taxonomy" id="363861"/>
    <lineage>
        <taxon>Bacteria</taxon>
        <taxon>Bacillati</taxon>
        <taxon>Actinomycetota</taxon>
        <taxon>Actinomycetes</taxon>
        <taxon>Propionibacteriales</taxon>
        <taxon>Nocardioidaceae</taxon>
        <taxon>Aeromicrobium</taxon>
    </lineage>
</organism>
<sequence length="95" mass="9769">MKKLSVLVVGAAGYVLGSRAGRERYEQIKRQATKAWNKPVVQGAADSVEQAVKSTASDVGSKIADVASDAGSKVVHKVKGDKEPEPSPGSGGGSF</sequence>
<feature type="region of interest" description="Disordered" evidence="1">
    <location>
        <begin position="69"/>
        <end position="95"/>
    </location>
</feature>
<protein>
    <recommendedName>
        <fullName evidence="4">YtxH domain-containing protein</fullName>
    </recommendedName>
</protein>
<gene>
    <name evidence="2" type="ORF">J2X11_000345</name>
</gene>
<evidence type="ECO:0000256" key="1">
    <source>
        <dbReference type="SAM" id="MobiDB-lite"/>
    </source>
</evidence>
<dbReference type="RefSeq" id="WP_309965943.1">
    <property type="nucleotide sequence ID" value="NZ_JAVDWH010000001.1"/>
</dbReference>
<keyword evidence="3" id="KW-1185">Reference proteome</keyword>
<accession>A0ABU1UK06</accession>
<comment type="caution">
    <text evidence="2">The sequence shown here is derived from an EMBL/GenBank/DDBJ whole genome shotgun (WGS) entry which is preliminary data.</text>
</comment>
<dbReference type="Proteomes" id="UP001257739">
    <property type="component" value="Unassembled WGS sequence"/>
</dbReference>
<name>A0ABU1UK06_9ACTN</name>
<dbReference type="EMBL" id="JAVDWH010000001">
    <property type="protein sequence ID" value="MDR7085506.1"/>
    <property type="molecule type" value="Genomic_DNA"/>
</dbReference>
<proteinExistence type="predicted"/>
<evidence type="ECO:0008006" key="4">
    <source>
        <dbReference type="Google" id="ProtNLM"/>
    </source>
</evidence>
<evidence type="ECO:0000313" key="3">
    <source>
        <dbReference type="Proteomes" id="UP001257739"/>
    </source>
</evidence>
<reference evidence="2 3" key="1">
    <citation type="submission" date="2023-07" db="EMBL/GenBank/DDBJ databases">
        <title>Sorghum-associated microbial communities from plants grown in Nebraska, USA.</title>
        <authorList>
            <person name="Schachtman D."/>
        </authorList>
    </citation>
    <scope>NUCLEOTIDE SEQUENCE [LARGE SCALE GENOMIC DNA]</scope>
    <source>
        <strain evidence="2 3">BE248</strain>
    </source>
</reference>